<dbReference type="RefSeq" id="WP_141921485.1">
    <property type="nucleotide sequence ID" value="NZ_VFQC01000001.1"/>
</dbReference>
<dbReference type="InterPro" id="IPR006764">
    <property type="entry name" value="SAM_dep_MeTrfase_SAV2177_type"/>
</dbReference>
<keyword evidence="1" id="KW-0808">Transferase</keyword>
<evidence type="ECO:0000313" key="2">
    <source>
        <dbReference type="Proteomes" id="UP000317422"/>
    </source>
</evidence>
<dbReference type="AlphaFoldDB" id="A0A543NED0"/>
<organism evidence="1 2">
    <name type="scientific">Haloactinospora alba</name>
    <dbReference type="NCBI Taxonomy" id="405555"/>
    <lineage>
        <taxon>Bacteria</taxon>
        <taxon>Bacillati</taxon>
        <taxon>Actinomycetota</taxon>
        <taxon>Actinomycetes</taxon>
        <taxon>Streptosporangiales</taxon>
        <taxon>Nocardiopsidaceae</taxon>
        <taxon>Haloactinospora</taxon>
    </lineage>
</organism>
<dbReference type="GO" id="GO:0032259">
    <property type="term" value="P:methylation"/>
    <property type="evidence" value="ECO:0007669"/>
    <property type="project" value="UniProtKB-KW"/>
</dbReference>
<accession>A0A543NED0</accession>
<sequence>MSAKRQEGSRLKDAEQGQVNLRLDVPHSARVYDCILGGKDNYQPDREAAKAMMAEWPALPIHMQANRYFMNRVGHYLAAKEGIRQFLDIGTGLPTEPNLHEVVQRVDPASRIVYVDNDPIVLTHARALLASSDEGMTNYVDADMRDPESIITAPEFTETLDLDRPVALTVIAMVHFLLDEDDAYGIINRLLEPLCPGSFLAMSIGTADFAPDEVHRVAREYEARGMPMRLRNRAEAERFFDGMDLVEPGVTQVHHWHPHPNAVGTVNDADIAMYGGVARKR</sequence>
<dbReference type="OrthoDB" id="3216820at2"/>
<dbReference type="Gene3D" id="3.40.50.150">
    <property type="entry name" value="Vaccinia Virus protein VP39"/>
    <property type="match status" value="1"/>
</dbReference>
<proteinExistence type="predicted"/>
<reference evidence="1 2" key="1">
    <citation type="submission" date="2019-06" db="EMBL/GenBank/DDBJ databases">
        <title>Sequencing the genomes of 1000 actinobacteria strains.</title>
        <authorList>
            <person name="Klenk H.-P."/>
        </authorList>
    </citation>
    <scope>NUCLEOTIDE SEQUENCE [LARGE SCALE GENOMIC DNA]</scope>
    <source>
        <strain evidence="1 2">DSM 45015</strain>
    </source>
</reference>
<gene>
    <name evidence="1" type="ORF">FHX37_0069</name>
</gene>
<dbReference type="PIRSF" id="PIRSF017393">
    <property type="entry name" value="MTase_SAV2177"/>
    <property type="match status" value="1"/>
</dbReference>
<dbReference type="InterPro" id="IPR029063">
    <property type="entry name" value="SAM-dependent_MTases_sf"/>
</dbReference>
<keyword evidence="2" id="KW-1185">Reference proteome</keyword>
<protein>
    <submittedName>
        <fullName evidence="1">S-adenosyl methyltransferase</fullName>
    </submittedName>
</protein>
<dbReference type="EMBL" id="VFQC01000001">
    <property type="protein sequence ID" value="TQN30208.1"/>
    <property type="molecule type" value="Genomic_DNA"/>
</dbReference>
<dbReference type="Pfam" id="PF04672">
    <property type="entry name" value="Methyltransf_19"/>
    <property type="match status" value="1"/>
</dbReference>
<comment type="caution">
    <text evidence="1">The sequence shown here is derived from an EMBL/GenBank/DDBJ whole genome shotgun (WGS) entry which is preliminary data.</text>
</comment>
<dbReference type="SUPFAM" id="SSF53335">
    <property type="entry name" value="S-adenosyl-L-methionine-dependent methyltransferases"/>
    <property type="match status" value="1"/>
</dbReference>
<keyword evidence="1" id="KW-0489">Methyltransferase</keyword>
<evidence type="ECO:0000313" key="1">
    <source>
        <dbReference type="EMBL" id="TQN30208.1"/>
    </source>
</evidence>
<name>A0A543NED0_9ACTN</name>
<dbReference type="GO" id="GO:0008168">
    <property type="term" value="F:methyltransferase activity"/>
    <property type="evidence" value="ECO:0007669"/>
    <property type="project" value="UniProtKB-KW"/>
</dbReference>
<dbReference type="Proteomes" id="UP000317422">
    <property type="component" value="Unassembled WGS sequence"/>
</dbReference>